<gene>
    <name evidence="1" type="ORF">Hgul01_00876</name>
</gene>
<dbReference type="RefSeq" id="WP_345720732.1">
    <property type="nucleotide sequence ID" value="NZ_BAABRU010000003.1"/>
</dbReference>
<evidence type="ECO:0000313" key="2">
    <source>
        <dbReference type="Proteomes" id="UP001428290"/>
    </source>
</evidence>
<keyword evidence="2" id="KW-1185">Reference proteome</keyword>
<dbReference type="EMBL" id="BAABRU010000003">
    <property type="protein sequence ID" value="GAA5527094.1"/>
    <property type="molecule type" value="Genomic_DNA"/>
</dbReference>
<evidence type="ECO:0000313" key="1">
    <source>
        <dbReference type="EMBL" id="GAA5527094.1"/>
    </source>
</evidence>
<accession>A0ABP9WVI3</accession>
<dbReference type="Proteomes" id="UP001428290">
    <property type="component" value="Unassembled WGS sequence"/>
</dbReference>
<comment type="caution">
    <text evidence="1">The sequence shown here is derived from an EMBL/GenBank/DDBJ whole genome shotgun (WGS) entry which is preliminary data.</text>
</comment>
<reference evidence="1 2" key="1">
    <citation type="submission" date="2024-02" db="EMBL/GenBank/DDBJ databases">
        <title>Herpetosiphon gulosus NBRC 112829.</title>
        <authorList>
            <person name="Ichikawa N."/>
            <person name="Katano-Makiyama Y."/>
            <person name="Hidaka K."/>
        </authorList>
    </citation>
    <scope>NUCLEOTIDE SEQUENCE [LARGE SCALE GENOMIC DNA]</scope>
    <source>
        <strain evidence="1 2">NBRC 112829</strain>
    </source>
</reference>
<organism evidence="1 2">
    <name type="scientific">Herpetosiphon gulosus</name>
    <dbReference type="NCBI Taxonomy" id="1973496"/>
    <lineage>
        <taxon>Bacteria</taxon>
        <taxon>Bacillati</taxon>
        <taxon>Chloroflexota</taxon>
        <taxon>Chloroflexia</taxon>
        <taxon>Herpetosiphonales</taxon>
        <taxon>Herpetosiphonaceae</taxon>
        <taxon>Herpetosiphon</taxon>
    </lineage>
</organism>
<name>A0ABP9WVI3_9CHLR</name>
<proteinExistence type="predicted"/>
<sequence>MQFDQVTIVQTTLAAVMQQQQRLAEHLWWGGVVGNSGAEAGLLEQELSLLVAVANGEIERESAGVARYFEIKGVLNDVCSLLWQAPLSVEPVIPAEFWTQPGIGVVCGAVLAWLDADDLITITEAARLLYPDAPLVGSNVATQRVLRLIASGKLREYMANAEVAPNPRHRRRVKRSEVLLLCNISTELDTSNDQE</sequence>
<protein>
    <submittedName>
        <fullName evidence="1">Uncharacterized protein</fullName>
    </submittedName>
</protein>